<sequence length="78" mass="8931">MRVTSSLTFAYTISCAVGYQIMNCFYEGERQVELTGKICKQFRGRMDVDGCYTYEERCPYAGEECYTKPGATYTCTQI</sequence>
<reference evidence="1" key="1">
    <citation type="submission" date="2022-04" db="EMBL/GenBank/DDBJ databases">
        <title>Genome of the entomopathogenic fungus Entomophthora muscae.</title>
        <authorList>
            <person name="Elya C."/>
            <person name="Lovett B.R."/>
            <person name="Lee E."/>
            <person name="Macias A.M."/>
            <person name="Hajek A.E."/>
            <person name="De Bivort B.L."/>
            <person name="Kasson M.T."/>
            <person name="De Fine Licht H.H."/>
            <person name="Stajich J.E."/>
        </authorList>
    </citation>
    <scope>NUCLEOTIDE SEQUENCE</scope>
    <source>
        <strain evidence="1">Berkeley</strain>
    </source>
</reference>
<organism evidence="1 2">
    <name type="scientific">Entomophthora muscae</name>
    <dbReference type="NCBI Taxonomy" id="34485"/>
    <lineage>
        <taxon>Eukaryota</taxon>
        <taxon>Fungi</taxon>
        <taxon>Fungi incertae sedis</taxon>
        <taxon>Zoopagomycota</taxon>
        <taxon>Entomophthoromycotina</taxon>
        <taxon>Entomophthoromycetes</taxon>
        <taxon>Entomophthorales</taxon>
        <taxon>Entomophthoraceae</taxon>
        <taxon>Entomophthora</taxon>
    </lineage>
</organism>
<comment type="caution">
    <text evidence="1">The sequence shown here is derived from an EMBL/GenBank/DDBJ whole genome shotgun (WGS) entry which is preliminary data.</text>
</comment>
<proteinExistence type="predicted"/>
<name>A0ACC2TX99_9FUNG</name>
<dbReference type="EMBL" id="QTSX02001748">
    <property type="protein sequence ID" value="KAJ9079390.1"/>
    <property type="molecule type" value="Genomic_DNA"/>
</dbReference>
<evidence type="ECO:0000313" key="2">
    <source>
        <dbReference type="Proteomes" id="UP001165960"/>
    </source>
</evidence>
<gene>
    <name evidence="1" type="ORF">DSO57_1035869</name>
</gene>
<keyword evidence="2" id="KW-1185">Reference proteome</keyword>
<dbReference type="Proteomes" id="UP001165960">
    <property type="component" value="Unassembled WGS sequence"/>
</dbReference>
<protein>
    <submittedName>
        <fullName evidence="1">Uncharacterized protein</fullName>
    </submittedName>
</protein>
<evidence type="ECO:0000313" key="1">
    <source>
        <dbReference type="EMBL" id="KAJ9079390.1"/>
    </source>
</evidence>
<accession>A0ACC2TX99</accession>